<dbReference type="GO" id="GO:1904680">
    <property type="term" value="F:peptide transmembrane transporter activity"/>
    <property type="evidence" value="ECO:0007669"/>
    <property type="project" value="TreeGrafter"/>
</dbReference>
<keyword evidence="5" id="KW-1185">Reference proteome</keyword>
<dbReference type="CDD" id="cd00995">
    <property type="entry name" value="PBP2_NikA_DppA_OppA_like"/>
    <property type="match status" value="1"/>
</dbReference>
<comment type="subcellular location">
    <subcellularLocation>
        <location evidence="1">Periplasm</location>
    </subcellularLocation>
</comment>
<comment type="similarity">
    <text evidence="2">Belongs to the bacterial solute-binding protein 5 family.</text>
</comment>
<dbReference type="PANTHER" id="PTHR30290">
    <property type="entry name" value="PERIPLASMIC BINDING COMPONENT OF ABC TRANSPORTER"/>
    <property type="match status" value="1"/>
</dbReference>
<evidence type="ECO:0000256" key="1">
    <source>
        <dbReference type="ARBA" id="ARBA00004418"/>
    </source>
</evidence>
<name>A0A7L9WSS6_9RHOB</name>
<dbReference type="PROSITE" id="PS51318">
    <property type="entry name" value="TAT"/>
    <property type="match status" value="1"/>
</dbReference>
<proteinExistence type="inferred from homology"/>
<dbReference type="GO" id="GO:0015833">
    <property type="term" value="P:peptide transport"/>
    <property type="evidence" value="ECO:0007669"/>
    <property type="project" value="TreeGrafter"/>
</dbReference>
<gene>
    <name evidence="4" type="ORF">F3W81_20540</name>
</gene>
<dbReference type="Proteomes" id="UP000594118">
    <property type="component" value="Chromosome"/>
</dbReference>
<dbReference type="AlphaFoldDB" id="A0A7L9WSS6"/>
<dbReference type="InterPro" id="IPR006311">
    <property type="entry name" value="TAT_signal"/>
</dbReference>
<evidence type="ECO:0000313" key="4">
    <source>
        <dbReference type="EMBL" id="QOL83013.1"/>
    </source>
</evidence>
<dbReference type="SUPFAM" id="SSF53850">
    <property type="entry name" value="Periplasmic binding protein-like II"/>
    <property type="match status" value="1"/>
</dbReference>
<evidence type="ECO:0000259" key="3">
    <source>
        <dbReference type="Pfam" id="PF00496"/>
    </source>
</evidence>
<evidence type="ECO:0000256" key="2">
    <source>
        <dbReference type="ARBA" id="ARBA00005695"/>
    </source>
</evidence>
<protein>
    <submittedName>
        <fullName evidence="4">ABC transporter substrate-binding protein</fullName>
    </submittedName>
</protein>
<dbReference type="Pfam" id="PF00496">
    <property type="entry name" value="SBP_bac_5"/>
    <property type="match status" value="1"/>
</dbReference>
<dbReference type="Gene3D" id="3.90.76.10">
    <property type="entry name" value="Dipeptide-binding Protein, Domain 1"/>
    <property type="match status" value="1"/>
</dbReference>
<accession>A0A7L9WSS6</accession>
<dbReference type="RefSeq" id="WP_193081453.1">
    <property type="nucleotide sequence ID" value="NZ_CP045201.1"/>
</dbReference>
<organism evidence="4 5">
    <name type="scientific">Pseudooceanicola spongiae</name>
    <dbReference type="NCBI Taxonomy" id="2613965"/>
    <lineage>
        <taxon>Bacteria</taxon>
        <taxon>Pseudomonadati</taxon>
        <taxon>Pseudomonadota</taxon>
        <taxon>Alphaproteobacteria</taxon>
        <taxon>Rhodobacterales</taxon>
        <taxon>Paracoccaceae</taxon>
        <taxon>Pseudooceanicola</taxon>
    </lineage>
</organism>
<reference evidence="4 5" key="1">
    <citation type="submission" date="2019-10" db="EMBL/GenBank/DDBJ databases">
        <title>Pseudopuniceibacterium sp. HQ09 islated from Antarctica.</title>
        <authorList>
            <person name="Liao L."/>
            <person name="Su S."/>
            <person name="Chen B."/>
            <person name="Yu Y."/>
        </authorList>
    </citation>
    <scope>NUCLEOTIDE SEQUENCE [LARGE SCALE GENOMIC DNA]</scope>
    <source>
        <strain evidence="4 5">HQ09</strain>
    </source>
</reference>
<dbReference type="InterPro" id="IPR039424">
    <property type="entry name" value="SBP_5"/>
</dbReference>
<dbReference type="Gene3D" id="3.10.105.10">
    <property type="entry name" value="Dipeptide-binding Protein, Domain 3"/>
    <property type="match status" value="1"/>
</dbReference>
<dbReference type="InterPro" id="IPR000914">
    <property type="entry name" value="SBP_5_dom"/>
</dbReference>
<dbReference type="KEGG" id="pshq:F3W81_20540"/>
<sequence>MTDTNHTGPNRRRFIQGTLTAVGALSLTGLAGEAVAADKPTLLKIAQASDVQPRAALAGRGPNATWRHQVFDTLTTLDAETGEPMPVLATSWTISDDSKTVVFTLRDGVTFHTGRAFTAEDVIYTLNLIADEGSISQMASIARKFTQVEATGPLEVTITSTDPIGKSIFDVAQLAVIVDQETISGLEDGSKVVGTGPFTWEEWKVGAMLRLAKNPNYWAETKPAIDAIEISIITDRTAHANAARSGTQFVFEVTPSEAVPFEHDRRVTLMNSPAGLIFPVGMNVTIAPMDNKAVRQAVGYAIDRDRILDQVFNGFGSTSDLWWSETEAGMTDDLIHRYSYDPDRARQMIKDAGAEGAEIEISLPAIPMVQAVFEVLQYNLREVGLVPTGRVLNVTEFDGLQANQDLGAMFQQIHGLQGFSAATLVDVLAAVRDQNPSNIPLERYRALKDKLQSSTGEAYTVALKELAEYMLDEAFSHVMVHAPSVSVVSTKLTGARFNAVGYLELVDAKLEG</sequence>
<dbReference type="EMBL" id="CP045201">
    <property type="protein sequence ID" value="QOL83013.1"/>
    <property type="molecule type" value="Genomic_DNA"/>
</dbReference>
<dbReference type="Gene3D" id="3.40.190.10">
    <property type="entry name" value="Periplasmic binding protein-like II"/>
    <property type="match status" value="1"/>
</dbReference>
<feature type="domain" description="Solute-binding protein family 5" evidence="3">
    <location>
        <begin position="83"/>
        <end position="404"/>
    </location>
</feature>
<evidence type="ECO:0000313" key="5">
    <source>
        <dbReference type="Proteomes" id="UP000594118"/>
    </source>
</evidence>